<evidence type="ECO:0000313" key="2">
    <source>
        <dbReference type="EMBL" id="VDK18385.1"/>
    </source>
</evidence>
<dbReference type="EMBL" id="UYRR01000993">
    <property type="protein sequence ID" value="VDK18385.1"/>
    <property type="molecule type" value="Genomic_DNA"/>
</dbReference>
<evidence type="ECO:0000313" key="4">
    <source>
        <dbReference type="WBParaSite" id="ASIM_0000118301-mRNA-1"/>
    </source>
</evidence>
<sequence length="264" mass="29455">MAASAGGDLPSDFPVNEVNMLGPVIHLLLDKAEEMARQNELPPQYPNDEDKYDKELWSLEANKEDHIITGIEVEKQRETPSSGKRTPLTKISVSPSISPNQQEPDKSTPVTNQSSPEIKENMKAESVPAEKAELKQAVTGKAENEECTQTEKSPINRASDGANKQADNKEEVAKSVEIKKQDQQSPIEKQSPVVPPNLSPAVEQGQMEVICRDKTYCAVPYESDAPEKSKLLPKKKRSRKKKRARRSRKYWIGSVSSQHPEILF</sequence>
<feature type="compositionally biased region" description="Basic and acidic residues" evidence="1">
    <location>
        <begin position="166"/>
        <end position="182"/>
    </location>
</feature>
<evidence type="ECO:0000313" key="3">
    <source>
        <dbReference type="Proteomes" id="UP000267096"/>
    </source>
</evidence>
<proteinExistence type="predicted"/>
<dbReference type="Proteomes" id="UP000267096">
    <property type="component" value="Unassembled WGS sequence"/>
</dbReference>
<dbReference type="WBParaSite" id="ASIM_0000118301-mRNA-1">
    <property type="protein sequence ID" value="ASIM_0000118301-mRNA-1"/>
    <property type="gene ID" value="ASIM_0000118301"/>
</dbReference>
<reference evidence="4" key="1">
    <citation type="submission" date="2017-02" db="UniProtKB">
        <authorList>
            <consortium name="WormBaseParasite"/>
        </authorList>
    </citation>
    <scope>IDENTIFICATION</scope>
</reference>
<feature type="compositionally biased region" description="Basic and acidic residues" evidence="1">
    <location>
        <begin position="67"/>
        <end position="78"/>
    </location>
</feature>
<feature type="compositionally biased region" description="Basic residues" evidence="1">
    <location>
        <begin position="231"/>
        <end position="249"/>
    </location>
</feature>
<gene>
    <name evidence="2" type="ORF">ASIM_LOCUS1072</name>
</gene>
<protein>
    <submittedName>
        <fullName evidence="4">Inactive histone-lysine N-methyltransferase 2E</fullName>
    </submittedName>
</protein>
<dbReference type="AlphaFoldDB" id="A0A0M3J0Y9"/>
<organism evidence="4">
    <name type="scientific">Anisakis simplex</name>
    <name type="common">Herring worm</name>
    <dbReference type="NCBI Taxonomy" id="6269"/>
    <lineage>
        <taxon>Eukaryota</taxon>
        <taxon>Metazoa</taxon>
        <taxon>Ecdysozoa</taxon>
        <taxon>Nematoda</taxon>
        <taxon>Chromadorea</taxon>
        <taxon>Rhabditida</taxon>
        <taxon>Spirurina</taxon>
        <taxon>Ascaridomorpha</taxon>
        <taxon>Ascaridoidea</taxon>
        <taxon>Anisakidae</taxon>
        <taxon>Anisakis</taxon>
        <taxon>Anisakis simplex complex</taxon>
    </lineage>
</organism>
<accession>A0A0M3J0Y9</accession>
<feature type="compositionally biased region" description="Polar residues" evidence="1">
    <location>
        <begin position="254"/>
        <end position="264"/>
    </location>
</feature>
<feature type="region of interest" description="Disordered" evidence="1">
    <location>
        <begin position="222"/>
        <end position="264"/>
    </location>
</feature>
<evidence type="ECO:0000256" key="1">
    <source>
        <dbReference type="SAM" id="MobiDB-lite"/>
    </source>
</evidence>
<keyword evidence="3" id="KW-1185">Reference proteome</keyword>
<feature type="region of interest" description="Disordered" evidence="1">
    <location>
        <begin position="67"/>
        <end position="201"/>
    </location>
</feature>
<reference evidence="2 3" key="2">
    <citation type="submission" date="2018-11" db="EMBL/GenBank/DDBJ databases">
        <authorList>
            <consortium name="Pathogen Informatics"/>
        </authorList>
    </citation>
    <scope>NUCLEOTIDE SEQUENCE [LARGE SCALE GENOMIC DNA]</scope>
</reference>
<feature type="compositionally biased region" description="Polar residues" evidence="1">
    <location>
        <begin position="79"/>
        <end position="116"/>
    </location>
</feature>
<feature type="compositionally biased region" description="Basic and acidic residues" evidence="1">
    <location>
        <begin position="117"/>
        <end position="134"/>
    </location>
</feature>
<name>A0A0M3J0Y9_ANISI</name>